<gene>
    <name evidence="2" type="ORF">AAP_01344</name>
</gene>
<dbReference type="OrthoDB" id="5341873at2759"/>
<keyword evidence="3" id="KW-1185">Reference proteome</keyword>
<name>A0A168BS38_9EURO</name>
<protein>
    <submittedName>
        <fullName evidence="2">Uncharacterized protein</fullName>
    </submittedName>
</protein>
<reference evidence="2 3" key="1">
    <citation type="journal article" date="2016" name="Genome Biol. Evol.">
        <title>Divergent and convergent evolution of fungal pathogenicity.</title>
        <authorList>
            <person name="Shang Y."/>
            <person name="Xiao G."/>
            <person name="Zheng P."/>
            <person name="Cen K."/>
            <person name="Zhan S."/>
            <person name="Wang C."/>
        </authorList>
    </citation>
    <scope>NUCLEOTIDE SEQUENCE [LARGE SCALE GENOMIC DNA]</scope>
    <source>
        <strain evidence="2 3">ARSEF 7405</strain>
    </source>
</reference>
<evidence type="ECO:0000313" key="3">
    <source>
        <dbReference type="Proteomes" id="UP000242877"/>
    </source>
</evidence>
<dbReference type="Proteomes" id="UP000242877">
    <property type="component" value="Unassembled WGS sequence"/>
</dbReference>
<dbReference type="VEuPathDB" id="FungiDB:AAP_01344"/>
<evidence type="ECO:0000313" key="2">
    <source>
        <dbReference type="EMBL" id="KZZ95668.1"/>
    </source>
</evidence>
<keyword evidence="1" id="KW-0732">Signal</keyword>
<sequence length="79" mass="9016">MSAGFAGMIGAVGLWAIWGVGTPPELEDPKGNPDHWTHEECRRWLRKRELYPDIASTTEELRLRVKANMRIDRPETVEA</sequence>
<evidence type="ECO:0000256" key="1">
    <source>
        <dbReference type="SAM" id="SignalP"/>
    </source>
</evidence>
<proteinExistence type="predicted"/>
<comment type="caution">
    <text evidence="2">The sequence shown here is derived from an EMBL/GenBank/DDBJ whole genome shotgun (WGS) entry which is preliminary data.</text>
</comment>
<feature type="signal peptide" evidence="1">
    <location>
        <begin position="1"/>
        <end position="19"/>
    </location>
</feature>
<organism evidence="2 3">
    <name type="scientific">Ascosphaera apis ARSEF 7405</name>
    <dbReference type="NCBI Taxonomy" id="392613"/>
    <lineage>
        <taxon>Eukaryota</taxon>
        <taxon>Fungi</taxon>
        <taxon>Dikarya</taxon>
        <taxon>Ascomycota</taxon>
        <taxon>Pezizomycotina</taxon>
        <taxon>Eurotiomycetes</taxon>
        <taxon>Eurotiomycetidae</taxon>
        <taxon>Onygenales</taxon>
        <taxon>Ascosphaeraceae</taxon>
        <taxon>Ascosphaera</taxon>
    </lineage>
</organism>
<feature type="chain" id="PRO_5007895734" evidence="1">
    <location>
        <begin position="20"/>
        <end position="79"/>
    </location>
</feature>
<dbReference type="AlphaFoldDB" id="A0A168BS38"/>
<accession>A0A168BS38</accession>
<dbReference type="EMBL" id="AZGZ01000004">
    <property type="protein sequence ID" value="KZZ95668.1"/>
    <property type="molecule type" value="Genomic_DNA"/>
</dbReference>